<keyword evidence="3" id="KW-1185">Reference proteome</keyword>
<organism evidence="2 3">
    <name type="scientific">Cloacibacterium rupense</name>
    <dbReference type="NCBI Taxonomy" id="517423"/>
    <lineage>
        <taxon>Bacteria</taxon>
        <taxon>Pseudomonadati</taxon>
        <taxon>Bacteroidota</taxon>
        <taxon>Flavobacteriia</taxon>
        <taxon>Flavobacteriales</taxon>
        <taxon>Weeksellaceae</taxon>
    </lineage>
</organism>
<protein>
    <submittedName>
        <fullName evidence="2">Uncharacterized protein</fullName>
    </submittedName>
</protein>
<evidence type="ECO:0000313" key="2">
    <source>
        <dbReference type="EMBL" id="GGP02110.1"/>
    </source>
</evidence>
<dbReference type="RefSeq" id="WP_188616520.1">
    <property type="nucleotide sequence ID" value="NZ_BMLV01000001.1"/>
</dbReference>
<dbReference type="Proteomes" id="UP000620064">
    <property type="component" value="Unassembled WGS sequence"/>
</dbReference>
<comment type="caution">
    <text evidence="2">The sequence shown here is derived from an EMBL/GenBank/DDBJ whole genome shotgun (WGS) entry which is preliminary data.</text>
</comment>
<feature type="transmembrane region" description="Helical" evidence="1">
    <location>
        <begin position="271"/>
        <end position="289"/>
    </location>
</feature>
<proteinExistence type="predicted"/>
<accession>A0ABQ2NH35</accession>
<dbReference type="EMBL" id="BMLV01000001">
    <property type="protein sequence ID" value="GGP02110.1"/>
    <property type="molecule type" value="Genomic_DNA"/>
</dbReference>
<evidence type="ECO:0000256" key="1">
    <source>
        <dbReference type="SAM" id="Phobius"/>
    </source>
</evidence>
<name>A0ABQ2NH35_9FLAO</name>
<gene>
    <name evidence="2" type="ORF">GCM10010992_05180</name>
</gene>
<sequence>MIDIKAKIHDKFSIEFKVGFVVRRKTRINDFAINTWLYIPNSLDINSLTYSKKQFYIDVKSNVRLITPRFLLREIMGEECSPMANLENSFRTMASDPTRTNKREYEYQIKMFMAILKSSMRDEILHIYSNTLKEDTPFLCESYIKNIEEITQKYRSLRTIINAPTVTEKVLNYFFFGDEFMSNIIDQHTYRLTYFIENNYPEHLEIIERLKGLIKSEIKYKNEKGYQVAEEESQRKNQEVIYRQGILKKYIESDLYLKSDQKRDGFFVEQIYYSIAAGVSMIFATAIAFSFQQKFGNFTMPLFAALVVSYMLKDRIKDLMRYYFAHKLGPKFFDNKINMSIKDLPIGWSKEGADFISENKVPTEVDKLRSRSPLVEAENRINDEKILLYRKRVRIDRNKLEKNSKYIISGINDILRIYINSFTQKMDNPRVPLYKLDEQDNITTIKGNKVYLLNIIMQFQYEGKTDYKRFRVACNRTGILKIEDLSE</sequence>
<keyword evidence="1" id="KW-0812">Transmembrane</keyword>
<evidence type="ECO:0000313" key="3">
    <source>
        <dbReference type="Proteomes" id="UP000620064"/>
    </source>
</evidence>
<keyword evidence="1" id="KW-0472">Membrane</keyword>
<reference evidence="3" key="1">
    <citation type="journal article" date="2019" name="Int. J. Syst. Evol. Microbiol.">
        <title>The Global Catalogue of Microorganisms (GCM) 10K type strain sequencing project: providing services to taxonomists for standard genome sequencing and annotation.</title>
        <authorList>
            <consortium name="The Broad Institute Genomics Platform"/>
            <consortium name="The Broad Institute Genome Sequencing Center for Infectious Disease"/>
            <person name="Wu L."/>
            <person name="Ma J."/>
        </authorList>
    </citation>
    <scope>NUCLEOTIDE SEQUENCE [LARGE SCALE GENOMIC DNA]</scope>
    <source>
        <strain evidence="3">CGMCC 1.7656</strain>
    </source>
</reference>
<feature type="transmembrane region" description="Helical" evidence="1">
    <location>
        <begin position="295"/>
        <end position="312"/>
    </location>
</feature>
<keyword evidence="1" id="KW-1133">Transmembrane helix</keyword>